<sequence length="264" mass="29984">MQFQRKSSIRTAAADWSRRLSGLLAPERAACLLCRGSVRNAAHSYPPGLCSGCRKAIPWIRDVRCGVCGRYEDCADCARRETAYFVRNRSAVEYNEHMKAWLARYKYRGDEKLAELLAEMLLHAYRLHQVAVDDARAPARTVLTFVPLSVARRLERGFNQAEQMARALGRRLDAPVLDLLRRNRHTEKQSLKTRGERLQDTRDLFSLHEAGRRELGMWLSARHPQPVRLFVVDDVYTTGSTLNECAKAIRAAGAVDVYGLTLAR</sequence>
<dbReference type="CDD" id="cd06223">
    <property type="entry name" value="PRTases_typeI"/>
    <property type="match status" value="1"/>
</dbReference>
<dbReference type="SUPFAM" id="SSF53271">
    <property type="entry name" value="PRTase-like"/>
    <property type="match status" value="1"/>
</dbReference>
<organism evidence="2 3">
    <name type="scientific">Gordoniibacillus kamchatkensis</name>
    <dbReference type="NCBI Taxonomy" id="1590651"/>
    <lineage>
        <taxon>Bacteria</taxon>
        <taxon>Bacillati</taxon>
        <taxon>Bacillota</taxon>
        <taxon>Bacilli</taxon>
        <taxon>Bacillales</taxon>
        <taxon>Paenibacillaceae</taxon>
        <taxon>Gordoniibacillus</taxon>
    </lineage>
</organism>
<name>A0ABR5AHZ5_9BACL</name>
<dbReference type="InterPro" id="IPR051910">
    <property type="entry name" value="ComF/GntX_DNA_util-trans"/>
</dbReference>
<dbReference type="Proteomes" id="UP000031967">
    <property type="component" value="Unassembled WGS sequence"/>
</dbReference>
<dbReference type="PANTHER" id="PTHR47505:SF1">
    <property type="entry name" value="DNA UTILIZATION PROTEIN YHGH"/>
    <property type="match status" value="1"/>
</dbReference>
<dbReference type="EMBL" id="JXAK01000018">
    <property type="protein sequence ID" value="KIL40646.1"/>
    <property type="molecule type" value="Genomic_DNA"/>
</dbReference>
<comment type="similarity">
    <text evidence="1">Belongs to the ComF/GntX family.</text>
</comment>
<accession>A0ABR5AHZ5</accession>
<evidence type="ECO:0008006" key="4">
    <source>
        <dbReference type="Google" id="ProtNLM"/>
    </source>
</evidence>
<dbReference type="PANTHER" id="PTHR47505">
    <property type="entry name" value="DNA UTILIZATION PROTEIN YHGH"/>
    <property type="match status" value="1"/>
</dbReference>
<dbReference type="InterPro" id="IPR029057">
    <property type="entry name" value="PRTase-like"/>
</dbReference>
<comment type="caution">
    <text evidence="2">The sequence shown here is derived from an EMBL/GenBank/DDBJ whole genome shotgun (WGS) entry which is preliminary data.</text>
</comment>
<reference evidence="2 3" key="1">
    <citation type="submission" date="2014-12" db="EMBL/GenBank/DDBJ databases">
        <title>Draft genome sequence of Paenibacillus kamchatkensis strain B-2647.</title>
        <authorList>
            <person name="Karlyshev A.V."/>
            <person name="Kudryashova E.B."/>
        </authorList>
    </citation>
    <scope>NUCLEOTIDE SEQUENCE [LARGE SCALE GENOMIC DNA]</scope>
    <source>
        <strain evidence="2 3">VKM B-2647</strain>
    </source>
</reference>
<keyword evidence="3" id="KW-1185">Reference proteome</keyword>
<dbReference type="InterPro" id="IPR000836">
    <property type="entry name" value="PRTase_dom"/>
</dbReference>
<evidence type="ECO:0000256" key="1">
    <source>
        <dbReference type="ARBA" id="ARBA00008007"/>
    </source>
</evidence>
<protein>
    <recommendedName>
        <fullName evidence="4">ComF family protein</fullName>
    </recommendedName>
</protein>
<proteinExistence type="inferred from homology"/>
<dbReference type="Gene3D" id="3.40.50.2020">
    <property type="match status" value="1"/>
</dbReference>
<evidence type="ECO:0000313" key="3">
    <source>
        <dbReference type="Proteomes" id="UP000031967"/>
    </source>
</evidence>
<gene>
    <name evidence="2" type="ORF">SD70_12060</name>
</gene>
<evidence type="ECO:0000313" key="2">
    <source>
        <dbReference type="EMBL" id="KIL40646.1"/>
    </source>
</evidence>